<keyword evidence="3" id="KW-1185">Reference proteome</keyword>
<dbReference type="EMBL" id="JQSG02000003">
    <property type="protein sequence ID" value="OBS09417.1"/>
    <property type="molecule type" value="Genomic_DNA"/>
</dbReference>
<evidence type="ECO:0000259" key="1">
    <source>
        <dbReference type="Pfam" id="PF13723"/>
    </source>
</evidence>
<dbReference type="AlphaFoldDB" id="A0A1A6C4C2"/>
<dbReference type="RefSeq" id="WP_052064136.1">
    <property type="nucleotide sequence ID" value="NZ_JQSG02000003.1"/>
</dbReference>
<dbReference type="InterPro" id="IPR014030">
    <property type="entry name" value="Ketoacyl_synth_N"/>
</dbReference>
<protein>
    <recommendedName>
        <fullName evidence="1">Beta-ketoacyl synthase-like N-terminal domain-containing protein</fullName>
    </recommendedName>
</protein>
<name>A0A1A6C4C2_9GAMM</name>
<accession>A0A1A6C4C2</accession>
<sequence length="266" mass="27680">MIACRVLGIGIAAPGLPDWRTAQPVLAGRKPYVAAQMPRPNPTRLPANERRRASAAIRLALDVADQAARDAGIEPARTASVFTSSSGDSDVIHGICQALCAPAPALSPTAFHNSVHNAPAGYWSIATRAVPPYTALSAQDGSFAAGLIEAGTQLSCEGGPILLVAYEVPIPHPLNMQRPAREHFACALVLDRADDGAARLTFEYAAPRTGKGGPTALGDPGLESLRRDNAAAHALPLLALLAAGRPDEVVLPSNAHGAMRARYTPC</sequence>
<evidence type="ECO:0000313" key="3">
    <source>
        <dbReference type="Proteomes" id="UP000029273"/>
    </source>
</evidence>
<organism evidence="2 3">
    <name type="scientific">Acidihalobacter prosperus</name>
    <dbReference type="NCBI Taxonomy" id="160660"/>
    <lineage>
        <taxon>Bacteria</taxon>
        <taxon>Pseudomonadati</taxon>
        <taxon>Pseudomonadota</taxon>
        <taxon>Gammaproteobacteria</taxon>
        <taxon>Chromatiales</taxon>
        <taxon>Ectothiorhodospiraceae</taxon>
        <taxon>Acidihalobacter</taxon>
    </lineage>
</organism>
<feature type="domain" description="Beta-ketoacyl synthase-like N-terminal" evidence="1">
    <location>
        <begin position="30"/>
        <end position="199"/>
    </location>
</feature>
<dbReference type="SUPFAM" id="SSF53901">
    <property type="entry name" value="Thiolase-like"/>
    <property type="match status" value="1"/>
</dbReference>
<dbReference type="OrthoDB" id="9798676at2"/>
<dbReference type="Pfam" id="PF13723">
    <property type="entry name" value="Ketoacyl-synt_2"/>
    <property type="match status" value="1"/>
</dbReference>
<dbReference type="Proteomes" id="UP000029273">
    <property type="component" value="Unassembled WGS sequence"/>
</dbReference>
<evidence type="ECO:0000313" key="2">
    <source>
        <dbReference type="EMBL" id="OBS09417.1"/>
    </source>
</evidence>
<reference evidence="2 3" key="1">
    <citation type="journal article" date="2014" name="Genome Announc.">
        <title>Draft Genome Sequence of the Iron-Oxidizing, Acidophilic, and Halotolerant 'Thiobacillus prosperus' Type Strain DSM 5130.</title>
        <authorList>
            <person name="Ossandon F.J."/>
            <person name="Cardenas J.P."/>
            <person name="Corbett M."/>
            <person name="Quatrini R."/>
            <person name="Holmes D.S."/>
            <person name="Watkin E."/>
        </authorList>
    </citation>
    <scope>NUCLEOTIDE SEQUENCE [LARGE SCALE GENOMIC DNA]</scope>
    <source>
        <strain evidence="2 3">DSM 5130</strain>
    </source>
</reference>
<proteinExistence type="predicted"/>
<dbReference type="Gene3D" id="3.40.47.10">
    <property type="match status" value="1"/>
</dbReference>
<dbReference type="GO" id="GO:0016746">
    <property type="term" value="F:acyltransferase activity"/>
    <property type="evidence" value="ECO:0007669"/>
    <property type="project" value="InterPro"/>
</dbReference>
<comment type="caution">
    <text evidence="2">The sequence shown here is derived from an EMBL/GenBank/DDBJ whole genome shotgun (WGS) entry which is preliminary data.</text>
</comment>
<dbReference type="InterPro" id="IPR016039">
    <property type="entry name" value="Thiolase-like"/>
</dbReference>
<gene>
    <name evidence="2" type="ORF">Thpro_021745</name>
</gene>